<accession>A0A3R6A3T0</accession>
<reference evidence="6 7" key="1">
    <citation type="submission" date="2018-08" db="EMBL/GenBank/DDBJ databases">
        <title>A genome reference for cultivated species of the human gut microbiota.</title>
        <authorList>
            <person name="Zou Y."/>
            <person name="Xue W."/>
            <person name="Luo G."/>
        </authorList>
    </citation>
    <scope>NUCLEOTIDE SEQUENCE [LARGE SCALE GENOMIC DNA]</scope>
    <source>
        <strain evidence="5 7">AF24-4</strain>
        <strain evidence="4 6">AF28-15</strain>
    </source>
</reference>
<dbReference type="GeneID" id="75163363"/>
<evidence type="ECO:0000256" key="2">
    <source>
        <dbReference type="ARBA" id="ARBA00022801"/>
    </source>
</evidence>
<proteinExistence type="predicted"/>
<evidence type="ECO:0000259" key="3">
    <source>
        <dbReference type="Pfam" id="PF00884"/>
    </source>
</evidence>
<organism evidence="4 6">
    <name type="scientific">Roseburia inulinivorans</name>
    <dbReference type="NCBI Taxonomy" id="360807"/>
    <lineage>
        <taxon>Bacteria</taxon>
        <taxon>Bacillati</taxon>
        <taxon>Bacillota</taxon>
        <taxon>Clostridia</taxon>
        <taxon>Lachnospirales</taxon>
        <taxon>Lachnospiraceae</taxon>
        <taxon>Roseburia</taxon>
    </lineage>
</organism>
<dbReference type="Proteomes" id="UP000285820">
    <property type="component" value="Unassembled WGS sequence"/>
</dbReference>
<dbReference type="AlphaFoldDB" id="A0A3R6A3T0"/>
<dbReference type="InterPro" id="IPR000917">
    <property type="entry name" value="Sulfatase_N"/>
</dbReference>
<dbReference type="Gene3D" id="3.40.720.10">
    <property type="entry name" value="Alkaline Phosphatase, subunit A"/>
    <property type="match status" value="1"/>
</dbReference>
<comment type="caution">
    <text evidence="4">The sequence shown here is derived from an EMBL/GenBank/DDBJ whole genome shotgun (WGS) entry which is preliminary data.</text>
</comment>
<keyword evidence="1" id="KW-0479">Metal-binding</keyword>
<dbReference type="GO" id="GO:0008484">
    <property type="term" value="F:sulfuric ester hydrolase activity"/>
    <property type="evidence" value="ECO:0007669"/>
    <property type="project" value="TreeGrafter"/>
</dbReference>
<name>A0A3R6A3T0_9FIRM</name>
<dbReference type="CDD" id="cd16148">
    <property type="entry name" value="sulfatase_like"/>
    <property type="match status" value="1"/>
</dbReference>
<evidence type="ECO:0000313" key="4">
    <source>
        <dbReference type="EMBL" id="RGQ55897.1"/>
    </source>
</evidence>
<evidence type="ECO:0000313" key="7">
    <source>
        <dbReference type="Proteomes" id="UP000285820"/>
    </source>
</evidence>
<dbReference type="Proteomes" id="UP000283738">
    <property type="component" value="Unassembled WGS sequence"/>
</dbReference>
<dbReference type="PANTHER" id="PTHR45953">
    <property type="entry name" value="IDURONATE 2-SULFATASE"/>
    <property type="match status" value="1"/>
</dbReference>
<evidence type="ECO:0000313" key="6">
    <source>
        <dbReference type="Proteomes" id="UP000283738"/>
    </source>
</evidence>
<evidence type="ECO:0000313" key="5">
    <source>
        <dbReference type="EMBL" id="RGR70353.1"/>
    </source>
</evidence>
<feature type="domain" description="Sulfatase N-terminal" evidence="3">
    <location>
        <begin position="4"/>
        <end position="339"/>
    </location>
</feature>
<dbReference type="Pfam" id="PF00884">
    <property type="entry name" value="Sulfatase"/>
    <property type="match status" value="1"/>
</dbReference>
<dbReference type="SUPFAM" id="SSF53649">
    <property type="entry name" value="Alkaline phosphatase-like"/>
    <property type="match status" value="1"/>
</dbReference>
<dbReference type="GO" id="GO:0046872">
    <property type="term" value="F:metal ion binding"/>
    <property type="evidence" value="ECO:0007669"/>
    <property type="project" value="UniProtKB-KW"/>
</dbReference>
<dbReference type="EMBL" id="QRTF01000001">
    <property type="protein sequence ID" value="RGQ55897.1"/>
    <property type="molecule type" value="Genomic_DNA"/>
</dbReference>
<dbReference type="InterPro" id="IPR017850">
    <property type="entry name" value="Alkaline_phosphatase_core_sf"/>
</dbReference>
<dbReference type="GO" id="GO:0005737">
    <property type="term" value="C:cytoplasm"/>
    <property type="evidence" value="ECO:0007669"/>
    <property type="project" value="TreeGrafter"/>
</dbReference>
<dbReference type="EMBL" id="QRUN01000003">
    <property type="protein sequence ID" value="RGR70353.1"/>
    <property type="molecule type" value="Genomic_DNA"/>
</dbReference>
<gene>
    <name evidence="5" type="ORF">DWY29_03585</name>
    <name evidence="4" type="ORF">DWY96_00865</name>
</gene>
<protein>
    <submittedName>
        <fullName evidence="4">Sulfatase</fullName>
    </submittedName>
</protein>
<dbReference type="PANTHER" id="PTHR45953:SF1">
    <property type="entry name" value="IDURONATE 2-SULFATASE"/>
    <property type="match status" value="1"/>
</dbReference>
<keyword evidence="2" id="KW-0378">Hydrolase</keyword>
<evidence type="ECO:0000256" key="1">
    <source>
        <dbReference type="ARBA" id="ARBA00022723"/>
    </source>
</evidence>
<sequence length="627" mass="73037">MKAVMLMFDSLNREMLEPYGCDWVKTPNFRRLAEHSVCFDQCYAGSLPCMPARRELQTGRYNMLHRSWGPMEPFDDSMPELLKNNNIYTHLISDHVHYWEDGGATYHYRYNSWENIRGQEGDMWKCLPELFAPCDESKLQNKDGVYFHATQNLQRHDAVNRKFMKTEEDTALAKTIHGGLEFIDTNHDCDRWFLQIECFDPHEPFYVPKDWKTEYEDDYENPGKDWPPYHHVTEEESLARHYRYKYAELLELCDKYLGKLLDKFDELDLWKDTMLIVNTDHGYLLGEHGWWSKVVMPCYDEIAHIPLFIHDPRFAADGQRRKEIVQTIDLPATVLEFFNVGLPKNMQGRPIRTVIEKDEKIRDYALFGIHGAHVNIYDGKYIYMKAPVSEKNTPLYEYTLMPMHMRNMFSPAELEKAEAVSGNCFNFTKGCPVWKIPKGNGNGSKDFSDLLINGKDSEEAKHIDNNSMVNAANFGDKLFDMEKDPKQTTVLEDNAIEAYMANLLQKAMKENDCPMEQFERIGISGTEVIREEDIHLLHKKEKEALQPSILKNLAWSKGAINTYQALMKFIPASDKEHVREVLETKIPTKITEEKIIPNNILDIIPDVIPEEYVDMVEYFVGLSGRTE</sequence>
<dbReference type="RefSeq" id="WP_007887159.1">
    <property type="nucleotide sequence ID" value="NZ_CAKZTK010000005.1"/>
</dbReference>